<dbReference type="GO" id="GO:0005524">
    <property type="term" value="F:ATP binding"/>
    <property type="evidence" value="ECO:0007669"/>
    <property type="project" value="UniProtKB-KW"/>
</dbReference>
<dbReference type="InterPro" id="IPR027417">
    <property type="entry name" value="P-loop_NTPase"/>
</dbReference>
<keyword evidence="2 4" id="KW-0067">ATP-binding</keyword>
<protein>
    <submittedName>
        <fullName evidence="4">ATP-binding cassette domain-containing protein</fullName>
    </submittedName>
</protein>
<accession>A0ABU0YVG8</accession>
<feature type="domain" description="ABC transporter" evidence="3">
    <location>
        <begin position="8"/>
        <end position="243"/>
    </location>
</feature>
<dbReference type="PROSITE" id="PS00211">
    <property type="entry name" value="ABC_TRANSPORTER_1"/>
    <property type="match status" value="1"/>
</dbReference>
<evidence type="ECO:0000313" key="4">
    <source>
        <dbReference type="EMBL" id="MDQ7251720.1"/>
    </source>
</evidence>
<dbReference type="RefSeq" id="WP_379962341.1">
    <property type="nucleotide sequence ID" value="NZ_JAUYVI010000021.1"/>
</dbReference>
<dbReference type="PANTHER" id="PTHR24221">
    <property type="entry name" value="ATP-BINDING CASSETTE SUB-FAMILY B"/>
    <property type="match status" value="1"/>
</dbReference>
<gene>
    <name evidence="4" type="ORF">Q8A70_28825</name>
</gene>
<name>A0ABU0YVG8_9PROT</name>
<dbReference type="EMBL" id="JAUYVI010000021">
    <property type="protein sequence ID" value="MDQ7251720.1"/>
    <property type="molecule type" value="Genomic_DNA"/>
</dbReference>
<feature type="non-terminal residue" evidence="4">
    <location>
        <position position="1"/>
    </location>
</feature>
<evidence type="ECO:0000313" key="5">
    <source>
        <dbReference type="Proteomes" id="UP001230156"/>
    </source>
</evidence>
<dbReference type="SMART" id="SM00382">
    <property type="entry name" value="AAA"/>
    <property type="match status" value="1"/>
</dbReference>
<keyword evidence="5" id="KW-1185">Reference proteome</keyword>
<comment type="caution">
    <text evidence="4">The sequence shown here is derived from an EMBL/GenBank/DDBJ whole genome shotgun (WGS) entry which is preliminary data.</text>
</comment>
<evidence type="ECO:0000256" key="2">
    <source>
        <dbReference type="ARBA" id="ARBA00022840"/>
    </source>
</evidence>
<proteinExistence type="predicted"/>
<dbReference type="Gene3D" id="3.40.50.300">
    <property type="entry name" value="P-loop containing nucleotide triphosphate hydrolases"/>
    <property type="match status" value="1"/>
</dbReference>
<dbReference type="InterPro" id="IPR003593">
    <property type="entry name" value="AAA+_ATPase"/>
</dbReference>
<dbReference type="InterPro" id="IPR017871">
    <property type="entry name" value="ABC_transporter-like_CS"/>
</dbReference>
<sequence>PGRISGKVAFDHVTFRYRPDGQEVLADVTLEIPAGQMVGIVGPSGSGKSTLTKLVQRLYVPERGRVTVDGIDLSLVDPAWLRRQVGVVLQENVLFSGTVRENIALTDPGMPMDRVVQAAKLAGAHEFILGLPEGYDAVIGERGNSLSGGQRQRIAIARALINDPRILIFDEATSALDYESERIIQDNMRAIAKNRTVLIIAHRLSTVRMADRIITVEGGRVVEDGTHEELLGRGGRYAKLHQYQAGAVHAAQ</sequence>
<dbReference type="PROSITE" id="PS50893">
    <property type="entry name" value="ABC_TRANSPORTER_2"/>
    <property type="match status" value="1"/>
</dbReference>
<organism evidence="4 5">
    <name type="scientific">Dongia sedimenti</name>
    <dbReference type="NCBI Taxonomy" id="3064282"/>
    <lineage>
        <taxon>Bacteria</taxon>
        <taxon>Pseudomonadati</taxon>
        <taxon>Pseudomonadota</taxon>
        <taxon>Alphaproteobacteria</taxon>
        <taxon>Rhodospirillales</taxon>
        <taxon>Dongiaceae</taxon>
        <taxon>Dongia</taxon>
    </lineage>
</organism>
<dbReference type="Pfam" id="PF00005">
    <property type="entry name" value="ABC_tran"/>
    <property type="match status" value="1"/>
</dbReference>
<reference evidence="5" key="1">
    <citation type="submission" date="2023-08" db="EMBL/GenBank/DDBJ databases">
        <title>Rhodospirillaceae gen. nov., a novel taxon isolated from the Yangtze River Yuezi River estuary sludge.</title>
        <authorList>
            <person name="Ruan L."/>
        </authorList>
    </citation>
    <scope>NUCLEOTIDE SEQUENCE [LARGE SCALE GENOMIC DNA]</scope>
    <source>
        <strain evidence="5">R-7</strain>
    </source>
</reference>
<keyword evidence="1" id="KW-0547">Nucleotide-binding</keyword>
<dbReference type="Proteomes" id="UP001230156">
    <property type="component" value="Unassembled WGS sequence"/>
</dbReference>
<dbReference type="SUPFAM" id="SSF52540">
    <property type="entry name" value="P-loop containing nucleoside triphosphate hydrolases"/>
    <property type="match status" value="1"/>
</dbReference>
<dbReference type="InterPro" id="IPR039421">
    <property type="entry name" value="Type_1_exporter"/>
</dbReference>
<evidence type="ECO:0000256" key="1">
    <source>
        <dbReference type="ARBA" id="ARBA00022741"/>
    </source>
</evidence>
<evidence type="ECO:0000259" key="3">
    <source>
        <dbReference type="PROSITE" id="PS50893"/>
    </source>
</evidence>
<dbReference type="InterPro" id="IPR003439">
    <property type="entry name" value="ABC_transporter-like_ATP-bd"/>
</dbReference>
<dbReference type="PANTHER" id="PTHR24221:SF647">
    <property type="entry name" value="BLL6336 PROTEIN"/>
    <property type="match status" value="1"/>
</dbReference>